<comment type="similarity">
    <text evidence="1">Belongs to the 'GDXG' lipolytic enzyme family.</text>
</comment>
<dbReference type="SUPFAM" id="SSF53474">
    <property type="entry name" value="alpha/beta-Hydrolases"/>
    <property type="match status" value="1"/>
</dbReference>
<dbReference type="GO" id="GO:0016787">
    <property type="term" value="F:hydrolase activity"/>
    <property type="evidence" value="ECO:0007669"/>
    <property type="project" value="UniProtKB-KW"/>
</dbReference>
<accession>A0A1I4RIE7</accession>
<organism evidence="4 5">
    <name type="scientific">Pleomorphomonas diazotrophica</name>
    <dbReference type="NCBI Taxonomy" id="1166257"/>
    <lineage>
        <taxon>Bacteria</taxon>
        <taxon>Pseudomonadati</taxon>
        <taxon>Pseudomonadota</taxon>
        <taxon>Alphaproteobacteria</taxon>
        <taxon>Hyphomicrobiales</taxon>
        <taxon>Pleomorphomonadaceae</taxon>
        <taxon>Pleomorphomonas</taxon>
    </lineage>
</organism>
<dbReference type="InterPro" id="IPR050300">
    <property type="entry name" value="GDXG_lipolytic_enzyme"/>
</dbReference>
<dbReference type="InterPro" id="IPR029058">
    <property type="entry name" value="AB_hydrolase_fold"/>
</dbReference>
<keyword evidence="5" id="KW-1185">Reference proteome</keyword>
<keyword evidence="2" id="KW-0378">Hydrolase</keyword>
<dbReference type="InterPro" id="IPR013094">
    <property type="entry name" value="AB_hydrolase_3"/>
</dbReference>
<sequence>MPLHPEIAADLARAAARGEPPLKDLSAEAGRARAEAEPRAAGAPVKAVETIAIPVGSGAIKARVYRPFGEGDILPGIVYIHGGGWVLCSLDTHDNVCRNLCASVGAVVVSVDYRMAPEHRFPVASDDCLAAVRWVAAHAGDLSIDPAKLIVGGDSAGGNLTAVTALRIRDEGGPTLAGQMLIYPVTDDIAAGHPSYSEFAEGFGLTADDMAWFWDHYVPDPADRTHPHASPLRAETLAGLPPALLLTAGCDVLRDEGEAYAGRLAAAGVTLDFRRYEGLHHGCAGDYGRLKAVAPFFDHIVTWARAIFRL</sequence>
<evidence type="ECO:0000256" key="2">
    <source>
        <dbReference type="ARBA" id="ARBA00022801"/>
    </source>
</evidence>
<name>A0A1I4RIE7_9HYPH</name>
<comment type="caution">
    <text evidence="4">The sequence shown here is derived from an EMBL/GenBank/DDBJ whole genome shotgun (WGS) entry which is preliminary data.</text>
</comment>
<dbReference type="Proteomes" id="UP000233491">
    <property type="component" value="Unassembled WGS sequence"/>
</dbReference>
<evidence type="ECO:0000256" key="1">
    <source>
        <dbReference type="ARBA" id="ARBA00010515"/>
    </source>
</evidence>
<feature type="domain" description="Alpha/beta hydrolase fold-3" evidence="3">
    <location>
        <begin position="77"/>
        <end position="283"/>
    </location>
</feature>
<dbReference type="EMBL" id="PJNW01000017">
    <property type="protein sequence ID" value="PKR87551.1"/>
    <property type="molecule type" value="Genomic_DNA"/>
</dbReference>
<dbReference type="PANTHER" id="PTHR48081">
    <property type="entry name" value="AB HYDROLASE SUPERFAMILY PROTEIN C4A8.06C"/>
    <property type="match status" value="1"/>
</dbReference>
<evidence type="ECO:0000259" key="3">
    <source>
        <dbReference type="Pfam" id="PF07859"/>
    </source>
</evidence>
<dbReference type="Gene3D" id="3.40.50.1820">
    <property type="entry name" value="alpha/beta hydrolase"/>
    <property type="match status" value="1"/>
</dbReference>
<dbReference type="OrthoDB" id="9806180at2"/>
<gene>
    <name evidence="4" type="ORF">CXZ10_19600</name>
</gene>
<dbReference type="AlphaFoldDB" id="A0A1I4RIE7"/>
<reference evidence="4 5" key="1">
    <citation type="submission" date="2017-12" db="EMBL/GenBank/DDBJ databases">
        <title>Anaerobic carbon monoxide metabolism by Pleomorphomonas carboxyditropha sp. nov., a new mesophilic hydrogenogenic carboxidotroph.</title>
        <authorList>
            <person name="Esquivel-Elizondo S."/>
            <person name="Krajmalnik-Brown R."/>
        </authorList>
    </citation>
    <scope>NUCLEOTIDE SEQUENCE [LARGE SCALE GENOMIC DNA]</scope>
    <source>
        <strain evidence="4 5">R5-392</strain>
    </source>
</reference>
<evidence type="ECO:0000313" key="5">
    <source>
        <dbReference type="Proteomes" id="UP000233491"/>
    </source>
</evidence>
<dbReference type="FunFam" id="3.40.50.1820:FF:000089">
    <property type="entry name" value="Alpha/beta hydrolase"/>
    <property type="match status" value="1"/>
</dbReference>
<protein>
    <recommendedName>
        <fullName evidence="3">Alpha/beta hydrolase fold-3 domain-containing protein</fullName>
    </recommendedName>
</protein>
<dbReference type="InterPro" id="IPR002168">
    <property type="entry name" value="Lipase_GDXG_HIS_AS"/>
</dbReference>
<dbReference type="PROSITE" id="PS01173">
    <property type="entry name" value="LIPASE_GDXG_HIS"/>
    <property type="match status" value="1"/>
</dbReference>
<evidence type="ECO:0000313" key="4">
    <source>
        <dbReference type="EMBL" id="PKR87551.1"/>
    </source>
</evidence>
<dbReference type="PANTHER" id="PTHR48081:SF8">
    <property type="entry name" value="ALPHA_BETA HYDROLASE FOLD-3 DOMAIN-CONTAINING PROTEIN-RELATED"/>
    <property type="match status" value="1"/>
</dbReference>
<proteinExistence type="inferred from homology"/>
<dbReference type="Pfam" id="PF07859">
    <property type="entry name" value="Abhydrolase_3"/>
    <property type="match status" value="1"/>
</dbReference>
<dbReference type="RefSeq" id="WP_101291060.1">
    <property type="nucleotide sequence ID" value="NZ_FOUQ01000002.1"/>
</dbReference>